<comment type="caution">
    <text evidence="2">The sequence shown here is derived from an EMBL/GenBank/DDBJ whole genome shotgun (WGS) entry which is preliminary data.</text>
</comment>
<dbReference type="InterPro" id="IPR007110">
    <property type="entry name" value="Ig-like_dom"/>
</dbReference>
<name>A0AAV7TE35_PLEWA</name>
<sequence>QPSSFAQQPQDQVVVAGQPASLLCAIPGYHGIVLWIKDGLALGVGRDL</sequence>
<dbReference type="PROSITE" id="PS50835">
    <property type="entry name" value="IG_LIKE"/>
    <property type="match status" value="1"/>
</dbReference>
<protein>
    <recommendedName>
        <fullName evidence="1">Ig-like domain-containing protein</fullName>
    </recommendedName>
</protein>
<reference evidence="2" key="1">
    <citation type="journal article" date="2022" name="bioRxiv">
        <title>Sequencing and chromosome-scale assembly of the giantPleurodeles waltlgenome.</title>
        <authorList>
            <person name="Brown T."/>
            <person name="Elewa A."/>
            <person name="Iarovenko S."/>
            <person name="Subramanian E."/>
            <person name="Araus A.J."/>
            <person name="Petzold A."/>
            <person name="Susuki M."/>
            <person name="Suzuki K.-i.T."/>
            <person name="Hayashi T."/>
            <person name="Toyoda A."/>
            <person name="Oliveira C."/>
            <person name="Osipova E."/>
            <person name="Leigh N.D."/>
            <person name="Simon A."/>
            <person name="Yun M.H."/>
        </authorList>
    </citation>
    <scope>NUCLEOTIDE SEQUENCE</scope>
    <source>
        <strain evidence="2">20211129_DDA</strain>
        <tissue evidence="2">Liver</tissue>
    </source>
</reference>
<evidence type="ECO:0000313" key="3">
    <source>
        <dbReference type="Proteomes" id="UP001066276"/>
    </source>
</evidence>
<evidence type="ECO:0000313" key="2">
    <source>
        <dbReference type="EMBL" id="KAJ1174865.1"/>
    </source>
</evidence>
<dbReference type="InterPro" id="IPR036179">
    <property type="entry name" value="Ig-like_dom_sf"/>
</dbReference>
<evidence type="ECO:0000259" key="1">
    <source>
        <dbReference type="PROSITE" id="PS50835"/>
    </source>
</evidence>
<feature type="non-terminal residue" evidence="2">
    <location>
        <position position="1"/>
    </location>
</feature>
<dbReference type="AlphaFoldDB" id="A0AAV7TE35"/>
<proteinExistence type="predicted"/>
<keyword evidence="3" id="KW-1185">Reference proteome</keyword>
<gene>
    <name evidence="2" type="ORF">NDU88_000156</name>
</gene>
<feature type="domain" description="Ig-like" evidence="1">
    <location>
        <begin position="2"/>
        <end position="48"/>
    </location>
</feature>
<organism evidence="2 3">
    <name type="scientific">Pleurodeles waltl</name>
    <name type="common">Iberian ribbed newt</name>
    <dbReference type="NCBI Taxonomy" id="8319"/>
    <lineage>
        <taxon>Eukaryota</taxon>
        <taxon>Metazoa</taxon>
        <taxon>Chordata</taxon>
        <taxon>Craniata</taxon>
        <taxon>Vertebrata</taxon>
        <taxon>Euteleostomi</taxon>
        <taxon>Amphibia</taxon>
        <taxon>Batrachia</taxon>
        <taxon>Caudata</taxon>
        <taxon>Salamandroidea</taxon>
        <taxon>Salamandridae</taxon>
        <taxon>Pleurodelinae</taxon>
        <taxon>Pleurodeles</taxon>
    </lineage>
</organism>
<accession>A0AAV7TE35</accession>
<dbReference type="Proteomes" id="UP001066276">
    <property type="component" value="Chromosome 3_2"/>
</dbReference>
<dbReference type="Gene3D" id="2.60.40.10">
    <property type="entry name" value="Immunoglobulins"/>
    <property type="match status" value="1"/>
</dbReference>
<feature type="non-terminal residue" evidence="2">
    <location>
        <position position="48"/>
    </location>
</feature>
<dbReference type="SUPFAM" id="SSF48726">
    <property type="entry name" value="Immunoglobulin"/>
    <property type="match status" value="1"/>
</dbReference>
<dbReference type="InterPro" id="IPR013783">
    <property type="entry name" value="Ig-like_fold"/>
</dbReference>
<dbReference type="EMBL" id="JANPWB010000006">
    <property type="protein sequence ID" value="KAJ1174865.1"/>
    <property type="molecule type" value="Genomic_DNA"/>
</dbReference>